<sequence>MARMSKQVANRQAIKENIRSSVARHRDQVVEAVERALFGGQAPATLTMGEFFDALTGSLESAHQEFAALEQQLAVERGEESRARVRRDEAAEEVRQALIRVRGVIEGFWSPQAAVQAGFIGVTPQVHRDLVVYAQNVEANMEGALQNAEAALSLALPDIGELRETVRTARTGLEAALVEVGAEERDAQDLQNRRDRAVETWDKTYIPVANIVEHLFRLADMHAWADQVRPTARRRAGMAEPEDLEGVREDGEIEVVEPAVDEEPAPVAE</sequence>
<protein>
    <submittedName>
        <fullName evidence="3">Uncharacterized protein</fullName>
    </submittedName>
</protein>
<evidence type="ECO:0000313" key="4">
    <source>
        <dbReference type="Proteomes" id="UP000321046"/>
    </source>
</evidence>
<organism evidence="3 4">
    <name type="scientific">Lujinxingia vulgaris</name>
    <dbReference type="NCBI Taxonomy" id="2600176"/>
    <lineage>
        <taxon>Bacteria</taxon>
        <taxon>Deltaproteobacteria</taxon>
        <taxon>Bradymonadales</taxon>
        <taxon>Lujinxingiaceae</taxon>
        <taxon>Lujinxingia</taxon>
    </lineage>
</organism>
<reference evidence="3 4" key="1">
    <citation type="submission" date="2019-08" db="EMBL/GenBank/DDBJ databases">
        <title>Bradymonadales sp. TMQ2.</title>
        <authorList>
            <person name="Liang Q."/>
        </authorList>
    </citation>
    <scope>NUCLEOTIDE SEQUENCE [LARGE SCALE GENOMIC DNA]</scope>
    <source>
        <strain evidence="3 4">TMQ2</strain>
    </source>
</reference>
<keyword evidence="1" id="KW-0175">Coiled coil</keyword>
<gene>
    <name evidence="3" type="ORF">FRC96_07955</name>
</gene>
<comment type="caution">
    <text evidence="3">The sequence shown here is derived from an EMBL/GenBank/DDBJ whole genome shotgun (WGS) entry which is preliminary data.</text>
</comment>
<evidence type="ECO:0000256" key="2">
    <source>
        <dbReference type="SAM" id="MobiDB-lite"/>
    </source>
</evidence>
<name>A0A5C6XKX8_9DELT</name>
<proteinExistence type="predicted"/>
<evidence type="ECO:0000256" key="1">
    <source>
        <dbReference type="SAM" id="Coils"/>
    </source>
</evidence>
<dbReference type="OrthoDB" id="5517340at2"/>
<dbReference type="RefSeq" id="WP_146973974.1">
    <property type="nucleotide sequence ID" value="NZ_VOSL01000038.1"/>
</dbReference>
<evidence type="ECO:0000313" key="3">
    <source>
        <dbReference type="EMBL" id="TXD37968.1"/>
    </source>
</evidence>
<feature type="region of interest" description="Disordered" evidence="2">
    <location>
        <begin position="234"/>
        <end position="269"/>
    </location>
</feature>
<accession>A0A5C6XKX8</accession>
<dbReference type="Proteomes" id="UP000321046">
    <property type="component" value="Unassembled WGS sequence"/>
</dbReference>
<feature type="coiled-coil region" evidence="1">
    <location>
        <begin position="52"/>
        <end position="79"/>
    </location>
</feature>
<feature type="compositionally biased region" description="Acidic residues" evidence="2">
    <location>
        <begin position="251"/>
        <end position="269"/>
    </location>
</feature>
<feature type="coiled-coil region" evidence="1">
    <location>
        <begin position="173"/>
        <end position="200"/>
    </location>
</feature>
<dbReference type="EMBL" id="VOSL01000038">
    <property type="protein sequence ID" value="TXD37968.1"/>
    <property type="molecule type" value="Genomic_DNA"/>
</dbReference>
<dbReference type="AlphaFoldDB" id="A0A5C6XKX8"/>